<gene>
    <name evidence="1" type="ORF">ALC57_03723</name>
</gene>
<evidence type="ECO:0000313" key="2">
    <source>
        <dbReference type="Proteomes" id="UP000078492"/>
    </source>
</evidence>
<dbReference type="AlphaFoldDB" id="A0A151JLY6"/>
<dbReference type="EMBL" id="KQ978966">
    <property type="protein sequence ID" value="KYN26908.1"/>
    <property type="molecule type" value="Genomic_DNA"/>
</dbReference>
<proteinExistence type="predicted"/>
<organism evidence="1 2">
    <name type="scientific">Trachymyrmex cornetzi</name>
    <dbReference type="NCBI Taxonomy" id="471704"/>
    <lineage>
        <taxon>Eukaryota</taxon>
        <taxon>Metazoa</taxon>
        <taxon>Ecdysozoa</taxon>
        <taxon>Arthropoda</taxon>
        <taxon>Hexapoda</taxon>
        <taxon>Insecta</taxon>
        <taxon>Pterygota</taxon>
        <taxon>Neoptera</taxon>
        <taxon>Endopterygota</taxon>
        <taxon>Hymenoptera</taxon>
        <taxon>Apocrita</taxon>
        <taxon>Aculeata</taxon>
        <taxon>Formicoidea</taxon>
        <taxon>Formicidae</taxon>
        <taxon>Myrmicinae</taxon>
        <taxon>Trachymyrmex</taxon>
    </lineage>
</organism>
<accession>A0A151JLY6</accession>
<reference evidence="1 2" key="1">
    <citation type="submission" date="2015-09" db="EMBL/GenBank/DDBJ databases">
        <title>Trachymyrmex cornetzi WGS genome.</title>
        <authorList>
            <person name="Nygaard S."/>
            <person name="Hu H."/>
            <person name="Boomsma J."/>
            <person name="Zhang G."/>
        </authorList>
    </citation>
    <scope>NUCLEOTIDE SEQUENCE [LARGE SCALE GENOMIC DNA]</scope>
    <source>
        <strain evidence="1">Tcor2-1</strain>
        <tissue evidence="1">Whole body</tissue>
    </source>
</reference>
<protein>
    <submittedName>
        <fullName evidence="1">Uncharacterized protein</fullName>
    </submittedName>
</protein>
<evidence type="ECO:0000313" key="1">
    <source>
        <dbReference type="EMBL" id="KYN26908.1"/>
    </source>
</evidence>
<dbReference type="Proteomes" id="UP000078492">
    <property type="component" value="Unassembled WGS sequence"/>
</dbReference>
<keyword evidence="2" id="KW-1185">Reference proteome</keyword>
<name>A0A151JLY6_9HYME</name>
<sequence length="128" mass="14004">MSRSYQNLCLPLPSNCLPTRCPIPCSVICCTPPVCYPSMPRVSRVQYKIACPPLPKPIKTVVYLPPCPTCPTSCSPKMEMTYLPPTPPCPPPSFYACDTNYVPYTPCPPPISCNLPCKLPLCLPCPPC</sequence>